<dbReference type="AlphaFoldDB" id="A0A6J4LT22"/>
<accession>A0A6J4LT22</accession>
<proteinExistence type="predicted"/>
<dbReference type="EMBL" id="CADCUA010000498">
    <property type="protein sequence ID" value="CAA9339088.1"/>
    <property type="molecule type" value="Genomic_DNA"/>
</dbReference>
<keyword evidence="2" id="KW-0378">Hydrolase</keyword>
<dbReference type="GO" id="GO:0004519">
    <property type="term" value="F:endonuclease activity"/>
    <property type="evidence" value="ECO:0007669"/>
    <property type="project" value="UniProtKB-KW"/>
</dbReference>
<gene>
    <name evidence="2" type="ORF">AVDCRST_MAG71-2190</name>
</gene>
<feature type="non-terminal residue" evidence="2">
    <location>
        <position position="1"/>
    </location>
</feature>
<sequence>APLVCLSARMPRWQRVHRYRGRCGPALCAARRRHRGTLHARTSARPTARELSLRRSREREPRRVCDQATQPHAQACAMRGAGTTARPTGEQRSGV</sequence>
<feature type="compositionally biased region" description="Basic and acidic residues" evidence="1">
    <location>
        <begin position="47"/>
        <end position="65"/>
    </location>
</feature>
<protein>
    <submittedName>
        <fullName evidence="2">COG2827: putative endonuclease containing a URI domain</fullName>
    </submittedName>
</protein>
<feature type="non-terminal residue" evidence="2">
    <location>
        <position position="95"/>
    </location>
</feature>
<evidence type="ECO:0000256" key="1">
    <source>
        <dbReference type="SAM" id="MobiDB-lite"/>
    </source>
</evidence>
<keyword evidence="2" id="KW-0540">Nuclease</keyword>
<name>A0A6J4LT22_9GAMM</name>
<organism evidence="2">
    <name type="scientific">uncultured Lysobacter sp</name>
    <dbReference type="NCBI Taxonomy" id="271060"/>
    <lineage>
        <taxon>Bacteria</taxon>
        <taxon>Pseudomonadati</taxon>
        <taxon>Pseudomonadota</taxon>
        <taxon>Gammaproteobacteria</taxon>
        <taxon>Lysobacterales</taxon>
        <taxon>Lysobacteraceae</taxon>
        <taxon>Lysobacter</taxon>
        <taxon>environmental samples</taxon>
    </lineage>
</organism>
<keyword evidence="2" id="KW-0255">Endonuclease</keyword>
<reference evidence="2" key="1">
    <citation type="submission" date="2020-02" db="EMBL/GenBank/DDBJ databases">
        <authorList>
            <person name="Meier V. D."/>
        </authorList>
    </citation>
    <scope>NUCLEOTIDE SEQUENCE</scope>
    <source>
        <strain evidence="2">AVDCRST_MAG71</strain>
    </source>
</reference>
<evidence type="ECO:0000313" key="2">
    <source>
        <dbReference type="EMBL" id="CAA9339088.1"/>
    </source>
</evidence>
<feature type="region of interest" description="Disordered" evidence="1">
    <location>
        <begin position="37"/>
        <end position="95"/>
    </location>
</feature>